<sequence length="141" mass="15596">MHCTRLSAPEQRLLDHFYRQQGSRMRAPAQGKLWVARSPGIIAGLSLSEVESGQWLTGLFVAPDRRSEGVGMQLVAKALENACGSTWLFCHPTLANYYARQGFAPAGELPQSLRDKLQRYQRSKALIALERTAHPGQFSAG</sequence>
<evidence type="ECO:0000313" key="2">
    <source>
        <dbReference type="EMBL" id="AQW69451.1"/>
    </source>
</evidence>
<dbReference type="Pfam" id="PF13508">
    <property type="entry name" value="Acetyltransf_7"/>
    <property type="match status" value="1"/>
</dbReference>
<dbReference type="Proteomes" id="UP000191010">
    <property type="component" value="Chromosome"/>
</dbReference>
<proteinExistence type="predicted"/>
<organism evidence="2 3">
    <name type="scientific">Pseudomonas parafulva</name>
    <dbReference type="NCBI Taxonomy" id="157782"/>
    <lineage>
        <taxon>Bacteria</taxon>
        <taxon>Pseudomonadati</taxon>
        <taxon>Pseudomonadota</taxon>
        <taxon>Gammaproteobacteria</taxon>
        <taxon>Pseudomonadales</taxon>
        <taxon>Pseudomonadaceae</taxon>
        <taxon>Pseudomonas</taxon>
    </lineage>
</organism>
<keyword evidence="3" id="KW-1185">Reference proteome</keyword>
<dbReference type="InterPro" id="IPR000182">
    <property type="entry name" value="GNAT_dom"/>
</dbReference>
<feature type="domain" description="N-acetyltransferase" evidence="1">
    <location>
        <begin position="1"/>
        <end position="127"/>
    </location>
</feature>
<dbReference type="CDD" id="cd04301">
    <property type="entry name" value="NAT_SF"/>
    <property type="match status" value="1"/>
</dbReference>
<dbReference type="PROSITE" id="PS51186">
    <property type="entry name" value="GNAT"/>
    <property type="match status" value="1"/>
</dbReference>
<dbReference type="EMBL" id="CP019952">
    <property type="protein sequence ID" value="AQW69451.1"/>
    <property type="molecule type" value="Genomic_DNA"/>
</dbReference>
<dbReference type="Gene3D" id="3.40.630.30">
    <property type="match status" value="1"/>
</dbReference>
<evidence type="ECO:0000259" key="1">
    <source>
        <dbReference type="PROSITE" id="PS51186"/>
    </source>
</evidence>
<gene>
    <name evidence="2" type="ORF">B2J77_15070</name>
</gene>
<name>A0ABN4XYF9_9PSED</name>
<dbReference type="SUPFAM" id="SSF55729">
    <property type="entry name" value="Acyl-CoA N-acyltransferases (Nat)"/>
    <property type="match status" value="1"/>
</dbReference>
<protein>
    <submittedName>
        <fullName evidence="2">GNAT family N-acetyltransferase</fullName>
    </submittedName>
</protein>
<dbReference type="InterPro" id="IPR016181">
    <property type="entry name" value="Acyl_CoA_acyltransferase"/>
</dbReference>
<evidence type="ECO:0000313" key="3">
    <source>
        <dbReference type="Proteomes" id="UP000191010"/>
    </source>
</evidence>
<accession>A0ABN4XYF9</accession>
<reference evidence="2 3" key="1">
    <citation type="submission" date="2017-02" db="EMBL/GenBank/DDBJ databases">
        <authorList>
            <person name="Guo L."/>
        </authorList>
    </citation>
    <scope>NUCLEOTIDE SEQUENCE [LARGE SCALE GENOMIC DNA]</scope>
    <source>
        <strain evidence="2 3">PRS09-11288</strain>
    </source>
</reference>